<evidence type="ECO:0000313" key="4">
    <source>
        <dbReference type="Proteomes" id="UP001139347"/>
    </source>
</evidence>
<keyword evidence="1" id="KW-0472">Membrane</keyword>
<evidence type="ECO:0000256" key="2">
    <source>
        <dbReference type="SAM" id="SignalP"/>
    </source>
</evidence>
<keyword evidence="2" id="KW-0732">Signal</keyword>
<feature type="signal peptide" evidence="2">
    <location>
        <begin position="1"/>
        <end position="24"/>
    </location>
</feature>
<reference evidence="3" key="1">
    <citation type="submission" date="2022-04" db="EMBL/GenBank/DDBJ databases">
        <title>Paenibacillus mangrovi sp. nov., a novel endophytic bacterium isolated from bark of Kandelia candel.</title>
        <authorList>
            <person name="Tuo L."/>
        </authorList>
    </citation>
    <scope>NUCLEOTIDE SEQUENCE</scope>
    <source>
        <strain evidence="3">KQZ6P-2</strain>
    </source>
</reference>
<name>A0A9X2B449_9BACL</name>
<keyword evidence="1" id="KW-0812">Transmembrane</keyword>
<dbReference type="RefSeq" id="WP_244727270.1">
    <property type="nucleotide sequence ID" value="NZ_JALIRP010000007.1"/>
</dbReference>
<proteinExistence type="predicted"/>
<comment type="caution">
    <text evidence="3">The sequence shown here is derived from an EMBL/GenBank/DDBJ whole genome shotgun (WGS) entry which is preliminary data.</text>
</comment>
<feature type="transmembrane region" description="Helical" evidence="1">
    <location>
        <begin position="194"/>
        <end position="214"/>
    </location>
</feature>
<evidence type="ECO:0000256" key="1">
    <source>
        <dbReference type="SAM" id="Phobius"/>
    </source>
</evidence>
<feature type="transmembrane region" description="Helical" evidence="1">
    <location>
        <begin position="120"/>
        <end position="142"/>
    </location>
</feature>
<sequence>MRKLLYTVFCFLLMMILIPGIASAKSIFEHQNTTVPVGQTVNDVYVVGGDAEVSGNVTGIVVVINGNLHLGSKAVVNGVVVVIGGDVKQDPGAVLGDDIYNFSLDNATQNSLLIGGGLMLGLRLLQLVGSLLLILIPVLIRVMGRQKIATFIDQYHHVSMGRLLFAGFLSGLVITALCTLLLISVIGIPILIPILLMIVGAVTLGITIVSSRLGGMFNVPVQKSEWMKVTIGAVILTGLVNIPFVGWIVLTLLILISFGISTQWLVGKLQKKPRA</sequence>
<dbReference type="Proteomes" id="UP001139347">
    <property type="component" value="Unassembled WGS sequence"/>
</dbReference>
<gene>
    <name evidence="3" type="ORF">MUG84_18000</name>
</gene>
<protein>
    <recommendedName>
        <fullName evidence="5">Polymer-forming cytoskeletal protein</fullName>
    </recommendedName>
</protein>
<evidence type="ECO:0008006" key="5">
    <source>
        <dbReference type="Google" id="ProtNLM"/>
    </source>
</evidence>
<accession>A0A9X2B449</accession>
<organism evidence="3 4">
    <name type="scientific">Paenibacillus mangrovi</name>
    <dbReference type="NCBI Taxonomy" id="2931978"/>
    <lineage>
        <taxon>Bacteria</taxon>
        <taxon>Bacillati</taxon>
        <taxon>Bacillota</taxon>
        <taxon>Bacilli</taxon>
        <taxon>Bacillales</taxon>
        <taxon>Paenibacillaceae</taxon>
        <taxon>Paenibacillus</taxon>
    </lineage>
</organism>
<feature type="chain" id="PRO_5040736953" description="Polymer-forming cytoskeletal protein" evidence="2">
    <location>
        <begin position="25"/>
        <end position="275"/>
    </location>
</feature>
<evidence type="ECO:0000313" key="3">
    <source>
        <dbReference type="EMBL" id="MCJ8013620.1"/>
    </source>
</evidence>
<keyword evidence="4" id="KW-1185">Reference proteome</keyword>
<dbReference type="AlphaFoldDB" id="A0A9X2B449"/>
<feature type="transmembrane region" description="Helical" evidence="1">
    <location>
        <begin position="163"/>
        <end position="188"/>
    </location>
</feature>
<dbReference type="EMBL" id="JALIRP010000007">
    <property type="protein sequence ID" value="MCJ8013620.1"/>
    <property type="molecule type" value="Genomic_DNA"/>
</dbReference>
<keyword evidence="1" id="KW-1133">Transmembrane helix</keyword>